<sequence length="456" mass="52219">MSEEKEYRMEFRAYKDEAWYTARVLLDKEVLSVKYLNFPEEYDTAFRASEFSDPKKLEDLAQRFRPLSKQVQDRECGLLAEGVRVCACHLFADDDLRFHDAFVDGVQRKKHSWKEGNESCSCTFILCWLQGPNEGSLTAASIGDICIVQPEQKLNLVVASFLEMAREKMRLLSSHSVSVSKRISCSEMVQFRNKSSNITSGVGYFDQTRKEKRRGKQSVVKVCPPEVSCYDREDRDLEGTKDVCMILIANMDRELSPSTITEFLYRHTSISASVFIFPNLSSEVYTRGAIILDSEKRFQELCDFLNNPNCIITSSTGRPWVILDKQVGLQNIKASIGTLVHLSKNTLQKGKSGTRSNLKVVHSGTPEFKIASDMRNLFLEFSNHQTRLHKRLVLEERRVSLKGFRIFVALMLVALELSSMLRNMVFVRFTSLVSEKQNLSVVKLVHHRLSHSRIQL</sequence>
<feature type="domain" description="SAWADEE" evidence="1">
    <location>
        <begin position="6"/>
        <end position="146"/>
    </location>
</feature>
<comment type="caution">
    <text evidence="2">The sequence shown here is derived from an EMBL/GenBank/DDBJ whole genome shotgun (WGS) entry which is preliminary data.</text>
</comment>
<dbReference type="PANTHER" id="PTHR36384">
    <property type="entry name" value="SAWADEE PROTEIN"/>
    <property type="match status" value="1"/>
</dbReference>
<accession>A0AAN9ST62</accession>
<proteinExistence type="predicted"/>
<reference evidence="2 3" key="1">
    <citation type="submission" date="2024-01" db="EMBL/GenBank/DDBJ databases">
        <title>The genomes of 5 underutilized Papilionoideae crops provide insights into root nodulation and disease resistanc.</title>
        <authorList>
            <person name="Jiang F."/>
        </authorList>
    </citation>
    <scope>NUCLEOTIDE SEQUENCE [LARGE SCALE GENOMIC DNA]</scope>
    <source>
        <strain evidence="2">DUOXIRENSHENG_FW03</strain>
        <tissue evidence="2">Leaves</tissue>
    </source>
</reference>
<evidence type="ECO:0000313" key="3">
    <source>
        <dbReference type="Proteomes" id="UP001386955"/>
    </source>
</evidence>
<dbReference type="Pfam" id="PF16719">
    <property type="entry name" value="SAWADEE"/>
    <property type="match status" value="1"/>
</dbReference>
<dbReference type="Gene3D" id="2.30.30.140">
    <property type="match status" value="1"/>
</dbReference>
<keyword evidence="3" id="KW-1185">Reference proteome</keyword>
<name>A0AAN9ST62_PSOTE</name>
<dbReference type="AlphaFoldDB" id="A0AAN9ST62"/>
<protein>
    <recommendedName>
        <fullName evidence="1">SAWADEE domain-containing protein</fullName>
    </recommendedName>
</protein>
<organism evidence="2 3">
    <name type="scientific">Psophocarpus tetragonolobus</name>
    <name type="common">Winged bean</name>
    <name type="synonym">Dolichos tetragonolobus</name>
    <dbReference type="NCBI Taxonomy" id="3891"/>
    <lineage>
        <taxon>Eukaryota</taxon>
        <taxon>Viridiplantae</taxon>
        <taxon>Streptophyta</taxon>
        <taxon>Embryophyta</taxon>
        <taxon>Tracheophyta</taxon>
        <taxon>Spermatophyta</taxon>
        <taxon>Magnoliopsida</taxon>
        <taxon>eudicotyledons</taxon>
        <taxon>Gunneridae</taxon>
        <taxon>Pentapetalae</taxon>
        <taxon>rosids</taxon>
        <taxon>fabids</taxon>
        <taxon>Fabales</taxon>
        <taxon>Fabaceae</taxon>
        <taxon>Papilionoideae</taxon>
        <taxon>50 kb inversion clade</taxon>
        <taxon>NPAAA clade</taxon>
        <taxon>indigoferoid/millettioid clade</taxon>
        <taxon>Phaseoleae</taxon>
        <taxon>Psophocarpus</taxon>
    </lineage>
</organism>
<dbReference type="GO" id="GO:0003682">
    <property type="term" value="F:chromatin binding"/>
    <property type="evidence" value="ECO:0007669"/>
    <property type="project" value="InterPro"/>
</dbReference>
<dbReference type="InterPro" id="IPR032001">
    <property type="entry name" value="SAWADEE_dom"/>
</dbReference>
<dbReference type="Proteomes" id="UP001386955">
    <property type="component" value="Unassembled WGS sequence"/>
</dbReference>
<dbReference type="PANTHER" id="PTHR36384:SF1">
    <property type="entry name" value="SAWADEE PROTEIN"/>
    <property type="match status" value="1"/>
</dbReference>
<evidence type="ECO:0000259" key="1">
    <source>
        <dbReference type="Pfam" id="PF16719"/>
    </source>
</evidence>
<gene>
    <name evidence="2" type="ORF">VNO78_07230</name>
</gene>
<dbReference type="EMBL" id="JAYMYS010000002">
    <property type="protein sequence ID" value="KAK7405656.1"/>
    <property type="molecule type" value="Genomic_DNA"/>
</dbReference>
<evidence type="ECO:0000313" key="2">
    <source>
        <dbReference type="EMBL" id="KAK7405656.1"/>
    </source>
</evidence>